<dbReference type="Proteomes" id="UP000408482">
    <property type="component" value="Unassembled WGS sequence"/>
</dbReference>
<sequence length="1151" mass="129934">MKITITAVSVPALRQIQAFRKRYEQQYPEDDLTIVCFYVAGQEQRYVLEPERIIKDIATADVAVVDTMGASEELQEIVAKGLEACKGHRIVIGNALRDYIRLGSFSMGAMGKMMKGSGGKKDSGNVSGTSGTDGAEVSGNGEKKSSAGALTKMHRMRRMAMMMGNVLPFGVTRDMKNVFLLIDYWQQATRTDMESFMHLILRQYGGRKFLPKEKPCTVEYGVYLKDPFSMETWDTPAKFWKKAAFDSQRETVALLFYGHSYPNDFLPVVQALAEKLGERYNLLPIAFSQNEDGDLKKLRAFLTQKKTPVSAVVNLMPFRLGAGPMGGDAVQAVEILKELDVPYFKPFCLTRVSGEEWERADAVNPGEFLISILLPELDGGILTFPVGVMGSGSTEGEEPVFPQLEPIAERVDIFVARLSRRLELRKKKREEKRLAVIFYNYPPGESNVFGGAFLDTFASASRLLEGLKEAGYDTEGRFPEELQEVFVTGGHCNLPQWCEEGEDGITWEFEGEEYPIRGICVGNVFLGLQPLRDPEGESGDPGRYHDRNRKPSGEYQAFYHWIREGFQADAMIHFGTHGTLEFLPGKDNGMTGSCWPDQLVGEIPHFYYYYIGNPSEAMIAKRRSLATLVSYQAPELKKSGLYGDYQELREMIGEYRESIQSAPERCGDLLLNITKAGKNCGFLEGDSGENCSEKDLDLLEERLYEYENSLITDGLHEINETELNGLVYGLDGGYVPVGTAGDVVKNPSILPSGRNLVQFDPRLVPTRTACERGMKAAQLSVEAYHEKTGTYPDTTALILWGLETSRSQGETIGQILYYLGIRLKTEKSSYDDRLEVIPTEEMDRPRMDVVIHICGFFRDMYPNLIDNLNAMLRQILRLEEGPEKSYFTANTRKMAEELQRSHPEMEEREVWDLASCRIFGPKEGEYGTRFTDIVRKGSWKDAAEIGSSFTEDLSYGYSFRRRGVKAEEVLAGQYDHVDFISQVRNNVEYELTDLDHYYEFYGGLARAVENKKGSKPVMLVADTTGEAVKVQDLKSSLERGIATRLLNPEWIQGMMRHDYHGVQQIAKRFENVMGFAASTDAVTGETFSRMTRCYAGDEKLRKQMQKSNKWAYMKMMERLMEASNRGYFEATEEELSQIREAYLEAEGEAEE</sequence>
<evidence type="ECO:0000259" key="2">
    <source>
        <dbReference type="Pfam" id="PF02514"/>
    </source>
</evidence>
<evidence type="ECO:0000313" key="3">
    <source>
        <dbReference type="EMBL" id="VUX35944.1"/>
    </source>
</evidence>
<reference evidence="3 4" key="1">
    <citation type="submission" date="2019-07" db="EMBL/GenBank/DDBJ databases">
        <authorList>
            <person name="Hibberd C M."/>
            <person name="Gehrig L. J."/>
            <person name="Chang H.-W."/>
            <person name="Venkatesh S."/>
        </authorList>
    </citation>
    <scope>NUCLEOTIDE SEQUENCE [LARGE SCALE GENOMIC DNA]</scope>
    <source>
        <strain evidence="3">Blautia_luti_SSTS_Bg7063</strain>
    </source>
</reference>
<dbReference type="PANTHER" id="PTHR44119:SF4">
    <property type="entry name" value="AEROBIC COBALTOCHELATASE SUBUNIT COBN"/>
    <property type="match status" value="1"/>
</dbReference>
<feature type="domain" description="CobN/magnesium chelatase" evidence="2">
    <location>
        <begin position="509"/>
        <end position="718"/>
    </location>
</feature>
<dbReference type="CDD" id="cd10150">
    <property type="entry name" value="CobN_like"/>
    <property type="match status" value="1"/>
</dbReference>
<organism evidence="3 4">
    <name type="scientific">Blautia luti</name>
    <dbReference type="NCBI Taxonomy" id="89014"/>
    <lineage>
        <taxon>Bacteria</taxon>
        <taxon>Bacillati</taxon>
        <taxon>Bacillota</taxon>
        <taxon>Clostridia</taxon>
        <taxon>Lachnospirales</taxon>
        <taxon>Lachnospiraceae</taxon>
        <taxon>Blautia</taxon>
    </lineage>
</organism>
<feature type="domain" description="CobN/magnesium chelatase" evidence="2">
    <location>
        <begin position="720"/>
        <end position="1134"/>
    </location>
</feature>
<feature type="compositionally biased region" description="Basic and acidic residues" evidence="1">
    <location>
        <begin position="532"/>
        <end position="550"/>
    </location>
</feature>
<dbReference type="RefSeq" id="WP_144093485.1">
    <property type="nucleotide sequence ID" value="NZ_CABHMX010000017.1"/>
</dbReference>
<accession>A0A564VTH7</accession>
<dbReference type="InterPro" id="IPR003672">
    <property type="entry name" value="CobN/Mg_chltase"/>
</dbReference>
<dbReference type="PANTHER" id="PTHR44119">
    <property type="entry name" value="MAGNESIUM-CHELATASE SUBUNIT CHLH, CHLOROPLASTIC"/>
    <property type="match status" value="1"/>
</dbReference>
<evidence type="ECO:0000313" key="4">
    <source>
        <dbReference type="Proteomes" id="UP000408482"/>
    </source>
</evidence>
<feature type="domain" description="CobN/magnesium chelatase" evidence="2">
    <location>
        <begin position="183"/>
        <end position="497"/>
    </location>
</feature>
<gene>
    <name evidence="3" type="primary">cobN</name>
    <name evidence="3" type="ORF">RSSSTS7063_02945</name>
</gene>
<dbReference type="GO" id="GO:0051116">
    <property type="term" value="F:cobaltochelatase activity"/>
    <property type="evidence" value="ECO:0007669"/>
    <property type="project" value="UniProtKB-EC"/>
</dbReference>
<name>A0A564VTH7_9FIRM</name>
<evidence type="ECO:0000256" key="1">
    <source>
        <dbReference type="SAM" id="MobiDB-lite"/>
    </source>
</evidence>
<dbReference type="Pfam" id="PF02514">
    <property type="entry name" value="CobN-Mg_chel"/>
    <property type="match status" value="3"/>
</dbReference>
<keyword evidence="3" id="KW-0436">Ligase</keyword>
<protein>
    <submittedName>
        <fullName evidence="3">Aerobic cobaltochelatase subunit CobN</fullName>
        <ecNumber evidence="3">6.6.1.2</ecNumber>
    </submittedName>
</protein>
<feature type="region of interest" description="Disordered" evidence="1">
    <location>
        <begin position="531"/>
        <end position="550"/>
    </location>
</feature>
<dbReference type="EMBL" id="CABHNW010000056">
    <property type="protein sequence ID" value="VUX35944.1"/>
    <property type="molecule type" value="Genomic_DNA"/>
</dbReference>
<proteinExistence type="predicted"/>
<keyword evidence="4" id="KW-1185">Reference proteome</keyword>
<feature type="region of interest" description="Disordered" evidence="1">
    <location>
        <begin position="116"/>
        <end position="149"/>
    </location>
</feature>
<dbReference type="AlphaFoldDB" id="A0A564VTH7"/>
<dbReference type="EC" id="6.6.1.2" evidence="3"/>